<dbReference type="SUPFAM" id="SSF46785">
    <property type="entry name" value="Winged helix' DNA-binding domain"/>
    <property type="match status" value="1"/>
</dbReference>
<dbReference type="GO" id="GO:0000976">
    <property type="term" value="F:transcription cis-regulatory region binding"/>
    <property type="evidence" value="ECO:0007669"/>
    <property type="project" value="TreeGrafter"/>
</dbReference>
<dbReference type="AlphaFoldDB" id="A0A6N2WA89"/>
<keyword evidence="4" id="KW-0804">Transcription</keyword>
<dbReference type="InterPro" id="IPR005119">
    <property type="entry name" value="LysR_subst-bd"/>
</dbReference>
<dbReference type="InterPro" id="IPR036390">
    <property type="entry name" value="WH_DNA-bd_sf"/>
</dbReference>
<dbReference type="PANTHER" id="PTHR30126">
    <property type="entry name" value="HTH-TYPE TRANSCRIPTIONAL REGULATOR"/>
    <property type="match status" value="1"/>
</dbReference>
<dbReference type="Gene3D" id="1.10.10.10">
    <property type="entry name" value="Winged helix-like DNA-binding domain superfamily/Winged helix DNA-binding domain"/>
    <property type="match status" value="1"/>
</dbReference>
<sequence length="299" mass="34398">MLDFRMETFLKVCEYMNFTHAAHDLNLTQPAVSQHIKYLEKEYDAPLFVRDKKKLALTPAGEILRSALETMRNDENTMKKRMKESLCGKKILTFGVTMTIGEYAIVPAISAFIKEHPNTDIHIRYGNTQTLLALLYEGKIDFAIVEGYFKSDNYETRIFKTEEYIAVSSTSHTFQKPINTLKDLTSERLLIREHGSGTRAILTKTLALKNMSIQNFPHIVEIENIHAIVSLLCQDCGISFLYKSAVENEIAKGILKQIPLSDFMVMHDFTFLWNKDSVFSKEYESIFEEFQNALKKELP</sequence>
<evidence type="ECO:0000259" key="5">
    <source>
        <dbReference type="PROSITE" id="PS50931"/>
    </source>
</evidence>
<accession>A0A6N2WA89</accession>
<dbReference type="Gene3D" id="3.40.190.10">
    <property type="entry name" value="Periplasmic binding protein-like II"/>
    <property type="match status" value="2"/>
</dbReference>
<proteinExistence type="inferred from homology"/>
<keyword evidence="2" id="KW-0805">Transcription regulation</keyword>
<protein>
    <submittedName>
        <fullName evidence="6">HTH-type transcriptional regulator CysL</fullName>
    </submittedName>
</protein>
<evidence type="ECO:0000256" key="1">
    <source>
        <dbReference type="ARBA" id="ARBA00009437"/>
    </source>
</evidence>
<keyword evidence="3" id="KW-0238">DNA-binding</keyword>
<dbReference type="SUPFAM" id="SSF53850">
    <property type="entry name" value="Periplasmic binding protein-like II"/>
    <property type="match status" value="1"/>
</dbReference>
<dbReference type="GO" id="GO:0003700">
    <property type="term" value="F:DNA-binding transcription factor activity"/>
    <property type="evidence" value="ECO:0007669"/>
    <property type="project" value="InterPro"/>
</dbReference>
<evidence type="ECO:0000256" key="2">
    <source>
        <dbReference type="ARBA" id="ARBA00023015"/>
    </source>
</evidence>
<feature type="domain" description="HTH lysR-type" evidence="5">
    <location>
        <begin position="1"/>
        <end position="58"/>
    </location>
</feature>
<evidence type="ECO:0000313" key="6">
    <source>
        <dbReference type="EMBL" id="VYT36206.1"/>
    </source>
</evidence>
<dbReference type="EMBL" id="CACRTG010000043">
    <property type="protein sequence ID" value="VYT36206.1"/>
    <property type="molecule type" value="Genomic_DNA"/>
</dbReference>
<name>A0A6N2WA89_9FIRM</name>
<comment type="similarity">
    <text evidence="1">Belongs to the LysR transcriptional regulatory family.</text>
</comment>
<evidence type="ECO:0000256" key="3">
    <source>
        <dbReference type="ARBA" id="ARBA00023125"/>
    </source>
</evidence>
<reference evidence="6" key="1">
    <citation type="submission" date="2019-11" db="EMBL/GenBank/DDBJ databases">
        <authorList>
            <person name="Feng L."/>
        </authorList>
    </citation>
    <scope>NUCLEOTIDE SEQUENCE</scope>
    <source>
        <strain evidence="6">CnexileLFYP112</strain>
    </source>
</reference>
<dbReference type="InterPro" id="IPR036388">
    <property type="entry name" value="WH-like_DNA-bd_sf"/>
</dbReference>
<organism evidence="6">
    <name type="scientific">[Clostridium] nexile</name>
    <dbReference type="NCBI Taxonomy" id="29361"/>
    <lineage>
        <taxon>Bacteria</taxon>
        <taxon>Bacillati</taxon>
        <taxon>Bacillota</taxon>
        <taxon>Clostridia</taxon>
        <taxon>Lachnospirales</taxon>
        <taxon>Lachnospiraceae</taxon>
        <taxon>Tyzzerella</taxon>
    </lineage>
</organism>
<dbReference type="Pfam" id="PF03466">
    <property type="entry name" value="LysR_substrate"/>
    <property type="match status" value="1"/>
</dbReference>
<dbReference type="PANTHER" id="PTHR30126:SF39">
    <property type="entry name" value="HTH-TYPE TRANSCRIPTIONAL REGULATOR CYSL"/>
    <property type="match status" value="1"/>
</dbReference>
<evidence type="ECO:0000256" key="4">
    <source>
        <dbReference type="ARBA" id="ARBA00023163"/>
    </source>
</evidence>
<dbReference type="Pfam" id="PF00126">
    <property type="entry name" value="HTH_1"/>
    <property type="match status" value="1"/>
</dbReference>
<dbReference type="InterPro" id="IPR000847">
    <property type="entry name" value="LysR_HTH_N"/>
</dbReference>
<gene>
    <name evidence="6" type="primary">cysL_1</name>
    <name evidence="6" type="ORF">CNLFYP112_00576</name>
</gene>
<dbReference type="PROSITE" id="PS50931">
    <property type="entry name" value="HTH_LYSR"/>
    <property type="match status" value="1"/>
</dbReference>
<dbReference type="PRINTS" id="PR00039">
    <property type="entry name" value="HTHLYSR"/>
</dbReference>